<dbReference type="GO" id="GO:0017004">
    <property type="term" value="P:cytochrome complex assembly"/>
    <property type="evidence" value="ECO:0007669"/>
    <property type="project" value="InterPro"/>
</dbReference>
<dbReference type="OrthoDB" id="9780793at2"/>
<dbReference type="Proteomes" id="UP000262004">
    <property type="component" value="Chromosome"/>
</dbReference>
<evidence type="ECO:0000313" key="4">
    <source>
        <dbReference type="Proteomes" id="UP000262004"/>
    </source>
</evidence>
<dbReference type="InterPro" id="IPR002541">
    <property type="entry name" value="Cyt_c_assembly"/>
</dbReference>
<feature type="transmembrane region" description="Helical" evidence="1">
    <location>
        <begin position="186"/>
        <end position="212"/>
    </location>
</feature>
<feature type="domain" description="Cytochrome c assembly protein" evidence="2">
    <location>
        <begin position="43"/>
        <end position="270"/>
    </location>
</feature>
<organism evidence="3 4">
    <name type="scientific">Hydrogenophilus thermoluteolus</name>
    <name type="common">Pseudomonas hydrogenothermophila</name>
    <dbReference type="NCBI Taxonomy" id="297"/>
    <lineage>
        <taxon>Bacteria</taxon>
        <taxon>Pseudomonadati</taxon>
        <taxon>Pseudomonadota</taxon>
        <taxon>Hydrogenophilia</taxon>
        <taxon>Hydrogenophilales</taxon>
        <taxon>Hydrogenophilaceae</taxon>
        <taxon>Hydrogenophilus</taxon>
    </lineage>
</organism>
<evidence type="ECO:0000256" key="1">
    <source>
        <dbReference type="SAM" id="Phobius"/>
    </source>
</evidence>
<keyword evidence="4" id="KW-1185">Reference proteome</keyword>
<feature type="transmembrane region" description="Helical" evidence="1">
    <location>
        <begin position="98"/>
        <end position="118"/>
    </location>
</feature>
<accession>A0A2Z6DYH5</accession>
<proteinExistence type="predicted"/>
<dbReference type="KEGG" id="htl:HPTL_1269"/>
<keyword evidence="1" id="KW-0472">Membrane</keyword>
<dbReference type="PANTHER" id="PTHR38034:SF1">
    <property type="entry name" value="INNER MEMBRANE PROTEIN YPJD"/>
    <property type="match status" value="1"/>
</dbReference>
<dbReference type="RefSeq" id="WP_119335263.1">
    <property type="nucleotide sequence ID" value="NZ_AP018558.1"/>
</dbReference>
<evidence type="ECO:0000259" key="2">
    <source>
        <dbReference type="Pfam" id="PF01578"/>
    </source>
</evidence>
<feature type="transmembrane region" description="Helical" evidence="1">
    <location>
        <begin position="6"/>
        <end position="25"/>
    </location>
</feature>
<dbReference type="AlphaFoldDB" id="A0A2Z6DYH5"/>
<reference evidence="3 4" key="1">
    <citation type="submission" date="2018-04" db="EMBL/GenBank/DDBJ databases">
        <title>Complete genome sequence of Hydrogenophilus thermoluteolus TH-1.</title>
        <authorList>
            <person name="Arai H."/>
        </authorList>
    </citation>
    <scope>NUCLEOTIDE SEQUENCE [LARGE SCALE GENOMIC DNA]</scope>
    <source>
        <strain evidence="3 4">TH-1</strain>
    </source>
</reference>
<sequence>MTSILLHLAAALCYALVAVGGWRSCRVSDPHACPPRWLRPAYIVALLVHAVAVWAILFGDVASGIRLGVAPVLSLTLWLAGVILAWDLRRPEGHWTTLIHAPAAAAVAIVAAILPLSLDPVVAAGRPALVAHLLVAVVSYALFSVVAIHAFLMTLAEQALHHHRFFRWLEHLPPLMTMERQLFRMIWMGFAALTLTNLTGIVFSEALFGVPWRWDHKTVFSLSAWLVFAVLLFGRWRYGWRGQTALRWLWGGIVLLALAYLGFHFVRDFLLTHRSA</sequence>
<dbReference type="Pfam" id="PF01578">
    <property type="entry name" value="Cytochrom_C_asm"/>
    <property type="match status" value="1"/>
</dbReference>
<dbReference type="PANTHER" id="PTHR38034">
    <property type="entry name" value="INNER MEMBRANE PROTEIN YPJD"/>
    <property type="match status" value="1"/>
</dbReference>
<protein>
    <submittedName>
        <fullName evidence="3">Cytochrome c biogenesis protein</fullName>
    </submittedName>
</protein>
<feature type="transmembrane region" description="Helical" evidence="1">
    <location>
        <begin position="248"/>
        <end position="266"/>
    </location>
</feature>
<dbReference type="EMBL" id="AP018558">
    <property type="protein sequence ID" value="BBD77533.1"/>
    <property type="molecule type" value="Genomic_DNA"/>
</dbReference>
<keyword evidence="1" id="KW-1133">Transmembrane helix</keyword>
<feature type="transmembrane region" description="Helical" evidence="1">
    <location>
        <begin position="130"/>
        <end position="156"/>
    </location>
</feature>
<feature type="transmembrane region" description="Helical" evidence="1">
    <location>
        <begin position="37"/>
        <end position="59"/>
    </location>
</feature>
<keyword evidence="1" id="KW-0812">Transmembrane</keyword>
<evidence type="ECO:0000313" key="3">
    <source>
        <dbReference type="EMBL" id="BBD77533.1"/>
    </source>
</evidence>
<feature type="transmembrane region" description="Helical" evidence="1">
    <location>
        <begin position="65"/>
        <end position="86"/>
    </location>
</feature>
<name>A0A2Z6DYH5_HYDTE</name>
<gene>
    <name evidence="3" type="ORF">HPTL_1269</name>
</gene>
<dbReference type="InterPro" id="IPR052372">
    <property type="entry name" value="YpjD/HemX"/>
</dbReference>
<dbReference type="GO" id="GO:0020037">
    <property type="term" value="F:heme binding"/>
    <property type="evidence" value="ECO:0007669"/>
    <property type="project" value="InterPro"/>
</dbReference>
<feature type="transmembrane region" description="Helical" evidence="1">
    <location>
        <begin position="218"/>
        <end position="236"/>
    </location>
</feature>